<reference evidence="7" key="1">
    <citation type="journal article" date="2021" name="Nat. Commun.">
        <title>Genetic determinants of endophytism in the Arabidopsis root mycobiome.</title>
        <authorList>
            <person name="Mesny F."/>
            <person name="Miyauchi S."/>
            <person name="Thiergart T."/>
            <person name="Pickel B."/>
            <person name="Atanasova L."/>
            <person name="Karlsson M."/>
            <person name="Huettel B."/>
            <person name="Barry K.W."/>
            <person name="Haridas S."/>
            <person name="Chen C."/>
            <person name="Bauer D."/>
            <person name="Andreopoulos W."/>
            <person name="Pangilinan J."/>
            <person name="LaButti K."/>
            <person name="Riley R."/>
            <person name="Lipzen A."/>
            <person name="Clum A."/>
            <person name="Drula E."/>
            <person name="Henrissat B."/>
            <person name="Kohler A."/>
            <person name="Grigoriev I.V."/>
            <person name="Martin F.M."/>
            <person name="Hacquard S."/>
        </authorList>
    </citation>
    <scope>NUCLEOTIDE SEQUENCE</scope>
    <source>
        <strain evidence="7">MPI-SDFR-AT-0120</strain>
    </source>
</reference>
<dbReference type="Gene3D" id="4.10.240.10">
    <property type="entry name" value="Zn(2)-C6 fungal-type DNA-binding domain"/>
    <property type="match status" value="1"/>
</dbReference>
<keyword evidence="1" id="KW-0479">Metal-binding</keyword>
<keyword evidence="2" id="KW-0862">Zinc</keyword>
<evidence type="ECO:0000256" key="5">
    <source>
        <dbReference type="ARBA" id="ARBA00023242"/>
    </source>
</evidence>
<dbReference type="InterPro" id="IPR036864">
    <property type="entry name" value="Zn2-C6_fun-type_DNA-bd_sf"/>
</dbReference>
<comment type="caution">
    <text evidence="7">The sequence shown here is derived from an EMBL/GenBank/DDBJ whole genome shotgun (WGS) entry which is preliminary data.</text>
</comment>
<protein>
    <recommendedName>
        <fullName evidence="6">Zn(2)-C6 fungal-type domain-containing protein</fullName>
    </recommendedName>
</protein>
<dbReference type="GO" id="GO:0008270">
    <property type="term" value="F:zinc ion binding"/>
    <property type="evidence" value="ECO:0007669"/>
    <property type="project" value="InterPro"/>
</dbReference>
<sequence>MPPERSRTLNAQGRQKSCAECQKGKRKCDLGHPNCSRCRKQKLTCNYPPPPSRQSKDASESHALDAEVDFHISNPCPDLEGLRDATLPLDFDFEPLQDPSNVAPMEFDLTAGITSLESLNQMLYSSPNVDDQMAIERAITQVRKTFSAAHVAPFAKSRVSWSIEQLKLAPKMMIEESGTPWQHPKLYEDYMPRSVQDAYASCALFVARNGTNDEMVSRFIRERADDLVSSQLPQQPSELLAQAHALMLYQIMLVFGGDVTLYSQAEKLLSIMEETGTALLPLAVHNDDPPSSLPLYPSSAARAAWTAYIFRESVRRTVLSTFQFVTMCHILRAGNIVTLSAHLWNAQSAFDFAIAWNTKNHFVPEDVDTFSKMMLTGLQGEDDIRGWFHTKGGTL</sequence>
<keyword evidence="3" id="KW-0805">Transcription regulation</keyword>
<dbReference type="EMBL" id="JAGMVJ010000008">
    <property type="protein sequence ID" value="KAH7088013.1"/>
    <property type="molecule type" value="Genomic_DNA"/>
</dbReference>
<proteinExistence type="predicted"/>
<organism evidence="7 8">
    <name type="scientific">Paraphoma chrysanthemicola</name>
    <dbReference type="NCBI Taxonomy" id="798071"/>
    <lineage>
        <taxon>Eukaryota</taxon>
        <taxon>Fungi</taxon>
        <taxon>Dikarya</taxon>
        <taxon>Ascomycota</taxon>
        <taxon>Pezizomycotina</taxon>
        <taxon>Dothideomycetes</taxon>
        <taxon>Pleosporomycetidae</taxon>
        <taxon>Pleosporales</taxon>
        <taxon>Pleosporineae</taxon>
        <taxon>Phaeosphaeriaceae</taxon>
        <taxon>Paraphoma</taxon>
    </lineage>
</organism>
<evidence type="ECO:0000313" key="7">
    <source>
        <dbReference type="EMBL" id="KAH7088013.1"/>
    </source>
</evidence>
<evidence type="ECO:0000256" key="1">
    <source>
        <dbReference type="ARBA" id="ARBA00022723"/>
    </source>
</evidence>
<dbReference type="PANTHER" id="PTHR47660">
    <property type="entry name" value="TRANSCRIPTION FACTOR WITH C2H2 AND ZN(2)-CYS(6) DNA BINDING DOMAIN (EUROFUNG)-RELATED-RELATED"/>
    <property type="match status" value="1"/>
</dbReference>
<dbReference type="InterPro" id="IPR001138">
    <property type="entry name" value="Zn2Cys6_DnaBD"/>
</dbReference>
<name>A0A8K0VYJ8_9PLEO</name>
<keyword evidence="5" id="KW-0539">Nucleus</keyword>
<evidence type="ECO:0000256" key="2">
    <source>
        <dbReference type="ARBA" id="ARBA00022833"/>
    </source>
</evidence>
<evidence type="ECO:0000256" key="4">
    <source>
        <dbReference type="ARBA" id="ARBA00023163"/>
    </source>
</evidence>
<dbReference type="OrthoDB" id="5355161at2759"/>
<keyword evidence="4" id="KW-0804">Transcription</keyword>
<dbReference type="Proteomes" id="UP000813461">
    <property type="component" value="Unassembled WGS sequence"/>
</dbReference>
<feature type="domain" description="Zn(2)-C6 fungal-type" evidence="6">
    <location>
        <begin position="17"/>
        <end position="47"/>
    </location>
</feature>
<accession>A0A8K0VYJ8</accession>
<dbReference type="GO" id="GO:0000981">
    <property type="term" value="F:DNA-binding transcription factor activity, RNA polymerase II-specific"/>
    <property type="evidence" value="ECO:0007669"/>
    <property type="project" value="InterPro"/>
</dbReference>
<evidence type="ECO:0000313" key="8">
    <source>
        <dbReference type="Proteomes" id="UP000813461"/>
    </source>
</evidence>
<dbReference type="PANTHER" id="PTHR47660:SF3">
    <property type="entry name" value="FINGER DOMAIN PROTEIN, PUTATIVE (AFU_ORTHOLOGUE AFUA_4G03310)-RELATED"/>
    <property type="match status" value="1"/>
</dbReference>
<dbReference type="Pfam" id="PF00172">
    <property type="entry name" value="Zn_clus"/>
    <property type="match status" value="1"/>
</dbReference>
<evidence type="ECO:0000256" key="3">
    <source>
        <dbReference type="ARBA" id="ARBA00023015"/>
    </source>
</evidence>
<dbReference type="SUPFAM" id="SSF57701">
    <property type="entry name" value="Zn2/Cys6 DNA-binding domain"/>
    <property type="match status" value="1"/>
</dbReference>
<evidence type="ECO:0000259" key="6">
    <source>
        <dbReference type="PROSITE" id="PS50048"/>
    </source>
</evidence>
<gene>
    <name evidence="7" type="ORF">FB567DRAFT_569069</name>
</gene>
<dbReference type="PROSITE" id="PS50048">
    <property type="entry name" value="ZN2_CY6_FUNGAL_2"/>
    <property type="match status" value="1"/>
</dbReference>
<dbReference type="SMART" id="SM00066">
    <property type="entry name" value="GAL4"/>
    <property type="match status" value="1"/>
</dbReference>
<keyword evidence="8" id="KW-1185">Reference proteome</keyword>
<dbReference type="AlphaFoldDB" id="A0A8K0VYJ8"/>
<dbReference type="CDD" id="cd00067">
    <property type="entry name" value="GAL4"/>
    <property type="match status" value="1"/>
</dbReference>